<feature type="domain" description="Zinc knuckle CX2CX4HX4C" evidence="3">
    <location>
        <begin position="271"/>
        <end position="317"/>
    </location>
</feature>
<dbReference type="Pfam" id="PF14392">
    <property type="entry name" value="zf-CCHC_4"/>
    <property type="match status" value="1"/>
</dbReference>
<organism evidence="4 5">
    <name type="scientific">Arabidopsis thaliana</name>
    <name type="common">Mouse-ear cress</name>
    <dbReference type="NCBI Taxonomy" id="3702"/>
    <lineage>
        <taxon>Eukaryota</taxon>
        <taxon>Viridiplantae</taxon>
        <taxon>Streptophyta</taxon>
        <taxon>Embryophyta</taxon>
        <taxon>Tracheophyta</taxon>
        <taxon>Spermatophyta</taxon>
        <taxon>Magnoliopsida</taxon>
        <taxon>eudicotyledons</taxon>
        <taxon>Gunneridae</taxon>
        <taxon>Pentapetalae</taxon>
        <taxon>rosids</taxon>
        <taxon>malvids</taxon>
        <taxon>Brassicales</taxon>
        <taxon>Brassicaceae</taxon>
        <taxon>Camelineae</taxon>
        <taxon>Arabidopsis</taxon>
    </lineage>
</organism>
<dbReference type="InterPro" id="IPR025836">
    <property type="entry name" value="Zn_knuckle_CX2CX4HX4C"/>
</dbReference>
<sequence>MAIAKAIVEVFYSYFWICFNGYREWISDGFVGDVGQFSHPDCAPVISMSWLPPQRDATAQFSQNNNLYKGNCRNPIHSLLLFAIQRIQFPLRFYKVLAKMGDNLRRAVQEINLGVDDVPYALPPEVVANAAAEHRFLLMGRPVIPRRQNLRSIIASMPRVWGQSGLVHGRIVGGNQFQFIFPSEESLDLVIRRGPWAFNDWMLILRQWNPLDNQPLINFIPFWIQIRVIPFHYLNREVISHIGRSLGNLMEVDYDAESAARVEFVRVRIDWDTQLPLRFQRHFQFQAEKNTLLRFRYERLRGFCEVCGLLTHDTGACVTQNGGEEHHSDDDNDEDDLPPAEHHNQGVIIREINEDEENGVPDQNVHNANEGAEDMDAHHEAVEDFQDLEPCRYSTYHGEMETNNGVNRDYVREDVAADRGKRKREDTIEEDEEHEPTKMVICEAGESSGCSGETLSVMGSVMLSDVGGTGESFTRTTIYDHDSLPAEEKYHNGKGDIDQMPKKI</sequence>
<name>A0A7G2DUI2_ARATH</name>
<evidence type="ECO:0000313" key="5">
    <source>
        <dbReference type="Proteomes" id="UP000516314"/>
    </source>
</evidence>
<dbReference type="InterPro" id="IPR040256">
    <property type="entry name" value="At4g02000-like"/>
</dbReference>
<gene>
    <name evidence="4" type="ORF">AT9943_LOCUS2730</name>
</gene>
<accession>A0A7G2DUI2</accession>
<dbReference type="AlphaFoldDB" id="A0A7G2DUI2"/>
<feature type="region of interest" description="Disordered" evidence="1">
    <location>
        <begin position="485"/>
        <end position="504"/>
    </location>
</feature>
<reference evidence="4 5" key="1">
    <citation type="submission" date="2020-09" db="EMBL/GenBank/DDBJ databases">
        <authorList>
            <person name="Ashkenazy H."/>
        </authorList>
    </citation>
    <scope>NUCLEOTIDE SEQUENCE [LARGE SCALE GENOMIC DNA]</scope>
    <source>
        <strain evidence="5">cv. Cdm-0</strain>
    </source>
</reference>
<dbReference type="Pfam" id="PF14111">
    <property type="entry name" value="DUF4283"/>
    <property type="match status" value="1"/>
</dbReference>
<dbReference type="Proteomes" id="UP000516314">
    <property type="component" value="Chromosome 1"/>
</dbReference>
<feature type="domain" description="DUF4283" evidence="2">
    <location>
        <begin position="131"/>
        <end position="210"/>
    </location>
</feature>
<dbReference type="PANTHER" id="PTHR31286:SF162">
    <property type="entry name" value="DUF4283 DOMAIN-CONTAINING PROTEIN-RELATED"/>
    <property type="match status" value="1"/>
</dbReference>
<evidence type="ECO:0000313" key="4">
    <source>
        <dbReference type="EMBL" id="CAD5314285.1"/>
    </source>
</evidence>
<dbReference type="EMBL" id="LR881466">
    <property type="protein sequence ID" value="CAD5314285.1"/>
    <property type="molecule type" value="Genomic_DNA"/>
</dbReference>
<proteinExistence type="predicted"/>
<dbReference type="InterPro" id="IPR025558">
    <property type="entry name" value="DUF4283"/>
</dbReference>
<evidence type="ECO:0000259" key="3">
    <source>
        <dbReference type="Pfam" id="PF14392"/>
    </source>
</evidence>
<evidence type="ECO:0000256" key="1">
    <source>
        <dbReference type="SAM" id="MobiDB-lite"/>
    </source>
</evidence>
<dbReference type="PANTHER" id="PTHR31286">
    <property type="entry name" value="GLYCINE-RICH CELL WALL STRUCTURAL PROTEIN 1.8-LIKE"/>
    <property type="match status" value="1"/>
</dbReference>
<feature type="region of interest" description="Disordered" evidence="1">
    <location>
        <begin position="320"/>
        <end position="341"/>
    </location>
</feature>
<protein>
    <submittedName>
        <fullName evidence="4">(thale cress) hypothetical protein</fullName>
    </submittedName>
</protein>
<evidence type="ECO:0000259" key="2">
    <source>
        <dbReference type="Pfam" id="PF14111"/>
    </source>
</evidence>